<comment type="caution">
    <text evidence="3">The sequence shown here is derived from an EMBL/GenBank/DDBJ whole genome shotgun (WGS) entry which is preliminary data.</text>
</comment>
<proteinExistence type="predicted"/>
<feature type="compositionally biased region" description="Low complexity" evidence="1">
    <location>
        <begin position="276"/>
        <end position="285"/>
    </location>
</feature>
<organism evidence="3 4">
    <name type="scientific">Petrolisthes manimaculis</name>
    <dbReference type="NCBI Taxonomy" id="1843537"/>
    <lineage>
        <taxon>Eukaryota</taxon>
        <taxon>Metazoa</taxon>
        <taxon>Ecdysozoa</taxon>
        <taxon>Arthropoda</taxon>
        <taxon>Crustacea</taxon>
        <taxon>Multicrustacea</taxon>
        <taxon>Malacostraca</taxon>
        <taxon>Eumalacostraca</taxon>
        <taxon>Eucarida</taxon>
        <taxon>Decapoda</taxon>
        <taxon>Pleocyemata</taxon>
        <taxon>Anomura</taxon>
        <taxon>Galatheoidea</taxon>
        <taxon>Porcellanidae</taxon>
        <taxon>Petrolisthes</taxon>
    </lineage>
</organism>
<accession>A0AAE1Q9I2</accession>
<evidence type="ECO:0000256" key="1">
    <source>
        <dbReference type="SAM" id="MobiDB-lite"/>
    </source>
</evidence>
<dbReference type="SUPFAM" id="SSF53098">
    <property type="entry name" value="Ribonuclease H-like"/>
    <property type="match status" value="1"/>
</dbReference>
<dbReference type="Proteomes" id="UP001292094">
    <property type="component" value="Unassembled WGS sequence"/>
</dbReference>
<feature type="domain" description="HAT C-terminal dimerisation" evidence="2">
    <location>
        <begin position="130"/>
        <end position="210"/>
    </location>
</feature>
<dbReference type="InterPro" id="IPR008906">
    <property type="entry name" value="HATC_C_dom"/>
</dbReference>
<reference evidence="3" key="1">
    <citation type="submission" date="2023-11" db="EMBL/GenBank/DDBJ databases">
        <title>Genome assemblies of two species of porcelain crab, Petrolisthes cinctipes and Petrolisthes manimaculis (Anomura: Porcellanidae).</title>
        <authorList>
            <person name="Angst P."/>
        </authorList>
    </citation>
    <scope>NUCLEOTIDE SEQUENCE</scope>
    <source>
        <strain evidence="3">PB745_02</strain>
        <tissue evidence="3">Gill</tissue>
    </source>
</reference>
<sequence length="310" mass="36091">MRSFPPSERYDPHERKHLWAPTDEKLGEKFEFDLKRSKLLPEKKLEIQRRCHDFLIEAINQIDKRIDNTTMKMKYIKHLSPKNCLSQMKPRFTNEDLPFVQLAKDENFDILKVANQWEQLSMKTNWREEFPNSDIPTDPVEFWAKVHEYKNACGENCYRELATIALNSYCIPLSTAFVERVFSHVTNVKTKARNRLSTSSLEAILRIRSHMSHVKTKARNRLSTSSLEAILRIRSHMFVHDICCQKFKVTDKMIRLFTNAIYKTDSSSHTGTEINPQPSTSSAQASPAFVPTLSEENEVCSFDEILSIVF</sequence>
<evidence type="ECO:0000313" key="3">
    <source>
        <dbReference type="EMBL" id="KAK4322674.1"/>
    </source>
</evidence>
<dbReference type="Pfam" id="PF05699">
    <property type="entry name" value="Dimer_Tnp_hAT"/>
    <property type="match status" value="1"/>
</dbReference>
<protein>
    <recommendedName>
        <fullName evidence="2">HAT C-terminal dimerisation domain-containing protein</fullName>
    </recommendedName>
</protein>
<feature type="compositionally biased region" description="Polar residues" evidence="1">
    <location>
        <begin position="266"/>
        <end position="275"/>
    </location>
</feature>
<dbReference type="GO" id="GO:0046983">
    <property type="term" value="F:protein dimerization activity"/>
    <property type="evidence" value="ECO:0007669"/>
    <property type="project" value="InterPro"/>
</dbReference>
<evidence type="ECO:0000313" key="4">
    <source>
        <dbReference type="Proteomes" id="UP001292094"/>
    </source>
</evidence>
<name>A0AAE1Q9I2_9EUCA</name>
<dbReference type="InterPro" id="IPR012337">
    <property type="entry name" value="RNaseH-like_sf"/>
</dbReference>
<evidence type="ECO:0000259" key="2">
    <source>
        <dbReference type="Pfam" id="PF05699"/>
    </source>
</evidence>
<dbReference type="EMBL" id="JAWZYT010000502">
    <property type="protein sequence ID" value="KAK4322674.1"/>
    <property type="molecule type" value="Genomic_DNA"/>
</dbReference>
<gene>
    <name evidence="3" type="ORF">Pmani_006575</name>
</gene>
<keyword evidence="4" id="KW-1185">Reference proteome</keyword>
<dbReference type="AlphaFoldDB" id="A0AAE1Q9I2"/>
<feature type="region of interest" description="Disordered" evidence="1">
    <location>
        <begin position="266"/>
        <end position="285"/>
    </location>
</feature>